<evidence type="ECO:0000313" key="2">
    <source>
        <dbReference type="EMBL" id="KRO69841.1"/>
    </source>
</evidence>
<reference evidence="2 3" key="1">
    <citation type="submission" date="2015-10" db="EMBL/GenBank/DDBJ databases">
        <title>Metagenome-Assembled Genomes uncover a global brackish microbiome.</title>
        <authorList>
            <person name="Hugerth L.W."/>
            <person name="Larsson J."/>
            <person name="Alneberg J."/>
            <person name="Lindh M.V."/>
            <person name="Legrand C."/>
            <person name="Pinhassi J."/>
            <person name="Andersson A.F."/>
        </authorList>
    </citation>
    <scope>NUCLEOTIDE SEQUENCE [LARGE SCALE GENOMIC DNA]</scope>
    <source>
        <strain evidence="2">BACL4 MAG-120507-bin80</strain>
    </source>
</reference>
<accession>A0A0R2S4V0</accession>
<dbReference type="EMBL" id="LIBB01000454">
    <property type="protein sequence ID" value="KRO69841.1"/>
    <property type="molecule type" value="Genomic_DNA"/>
</dbReference>
<evidence type="ECO:0000313" key="3">
    <source>
        <dbReference type="Proteomes" id="UP000051934"/>
    </source>
</evidence>
<sequence>MALSLCLPLFSVFAYASYAQEATFIDNVLTLSKATVGETAYALELGLSVNQGNYDFGVLAAAEVPFTNTDGASIFDGSVLRVPTVDVGGTNYSLDLTLISGDPITFRLSDYAEVAAPTPSALAQATTLFGDSIETQIVQAKCTVCHQVGLIASNSGLLFVSAGDGSAATNLGAFASYLNGSEAARTRILSMVTGVGHTGGKQMEVGSDLHQNLGEMLRLLLEHQAGI</sequence>
<gene>
    <name evidence="2" type="ORF">ABR69_03395</name>
</gene>
<evidence type="ECO:0000256" key="1">
    <source>
        <dbReference type="SAM" id="SignalP"/>
    </source>
</evidence>
<feature type="signal peptide" evidence="1">
    <location>
        <begin position="1"/>
        <end position="16"/>
    </location>
</feature>
<organism evidence="2 3">
    <name type="scientific">OM182 bacterium BACL3 MAG-120507-bin80</name>
    <dbReference type="NCBI Taxonomy" id="1655577"/>
    <lineage>
        <taxon>Bacteria</taxon>
        <taxon>Pseudomonadati</taxon>
        <taxon>Pseudomonadota</taxon>
        <taxon>Gammaproteobacteria</taxon>
        <taxon>OMG group</taxon>
        <taxon>OM182 clade</taxon>
    </lineage>
</organism>
<feature type="chain" id="PRO_5006586903" description="Cytochrome c domain-containing protein" evidence="1">
    <location>
        <begin position="17"/>
        <end position="227"/>
    </location>
</feature>
<dbReference type="AlphaFoldDB" id="A0A0R2S4V0"/>
<evidence type="ECO:0008006" key="4">
    <source>
        <dbReference type="Google" id="ProtNLM"/>
    </source>
</evidence>
<comment type="caution">
    <text evidence="2">The sequence shown here is derived from an EMBL/GenBank/DDBJ whole genome shotgun (WGS) entry which is preliminary data.</text>
</comment>
<name>A0A0R2S4V0_9GAMM</name>
<protein>
    <recommendedName>
        <fullName evidence="4">Cytochrome c domain-containing protein</fullName>
    </recommendedName>
</protein>
<keyword evidence="1" id="KW-0732">Signal</keyword>
<proteinExistence type="predicted"/>
<dbReference type="Proteomes" id="UP000051934">
    <property type="component" value="Unassembled WGS sequence"/>
</dbReference>